<evidence type="ECO:0000313" key="2">
    <source>
        <dbReference type="Proteomes" id="UP000525652"/>
    </source>
</evidence>
<dbReference type="Proteomes" id="UP000525652">
    <property type="component" value="Unassembled WGS sequence"/>
</dbReference>
<keyword evidence="2" id="KW-1185">Reference proteome</keyword>
<dbReference type="EMBL" id="JACHVA010000112">
    <property type="protein sequence ID" value="MBC2602987.1"/>
    <property type="molecule type" value="Genomic_DNA"/>
</dbReference>
<dbReference type="RefSeq" id="WP_185693635.1">
    <property type="nucleotide sequence ID" value="NZ_JACHVA010000112.1"/>
</dbReference>
<gene>
    <name evidence="1" type="ORF">H5P30_14480</name>
</gene>
<protein>
    <submittedName>
        <fullName evidence="1">Uncharacterized protein</fullName>
    </submittedName>
</protein>
<evidence type="ECO:0000313" key="1">
    <source>
        <dbReference type="EMBL" id="MBC2602987.1"/>
    </source>
</evidence>
<comment type="caution">
    <text evidence="1">The sequence shown here is derived from an EMBL/GenBank/DDBJ whole genome shotgun (WGS) entry which is preliminary data.</text>
</comment>
<organism evidence="1 2">
    <name type="scientific">Puniceicoccus vermicola</name>
    <dbReference type="NCBI Taxonomy" id="388746"/>
    <lineage>
        <taxon>Bacteria</taxon>
        <taxon>Pseudomonadati</taxon>
        <taxon>Verrucomicrobiota</taxon>
        <taxon>Opitutia</taxon>
        <taxon>Puniceicoccales</taxon>
        <taxon>Puniceicoccaceae</taxon>
        <taxon>Puniceicoccus</taxon>
    </lineage>
</organism>
<dbReference type="AlphaFoldDB" id="A0A7X1AZX1"/>
<proteinExistence type="predicted"/>
<name>A0A7X1AZX1_9BACT</name>
<reference evidence="1 2" key="1">
    <citation type="submission" date="2020-07" db="EMBL/GenBank/DDBJ databases">
        <authorList>
            <person name="Feng X."/>
        </authorList>
    </citation>
    <scope>NUCLEOTIDE SEQUENCE [LARGE SCALE GENOMIC DNA]</scope>
    <source>
        <strain evidence="1 2">JCM14086</strain>
    </source>
</reference>
<accession>A0A7X1AZX1</accession>
<sequence length="208" mass="24281">MFINCPFDDDYWDLFRAIVFTVIRLRFNPRFSLERADSGEARINKIFDLVKDSKFGIHDLSRCKAKKVGEIFRLNMPLELGIDLGAKYLGTQNHREKKILIVEEERYRFQAAISDLSNSDIKSHGGEPIEVVRIVRNWLVQEGNATPKSPTEIWYELNDCLAAIFDQLKKEGYSDRDIRTFPENELTNRMIQWVERAGNTRPRGQIQI</sequence>